<sequence length="176" mass="19952">MAAKLEHNDVDDLTTLVTSLNSTVLIQATEIKKLKKLNFKLSHAEIKVSNVKAFKTDQRSSSSRPSYKNFRVLSSSSSSDEARRKGENEDDVNEDVVGDDVDDNDFDVVDKGKGVMNEEENDQNVQILETPVDNENEETNNELEDEYTKRNLIEMQTATMLAEKERYEKEMAKKAA</sequence>
<dbReference type="Proteomes" id="UP001056120">
    <property type="component" value="Linkage Group LG14"/>
</dbReference>
<name>A0ACB9GP33_9ASTR</name>
<proteinExistence type="predicted"/>
<reference evidence="1 2" key="2">
    <citation type="journal article" date="2022" name="Mol. Ecol. Resour.">
        <title>The genomes of chicory, endive, great burdock and yacon provide insights into Asteraceae paleo-polyploidization history and plant inulin production.</title>
        <authorList>
            <person name="Fan W."/>
            <person name="Wang S."/>
            <person name="Wang H."/>
            <person name="Wang A."/>
            <person name="Jiang F."/>
            <person name="Liu H."/>
            <person name="Zhao H."/>
            <person name="Xu D."/>
            <person name="Zhang Y."/>
        </authorList>
    </citation>
    <scope>NUCLEOTIDE SEQUENCE [LARGE SCALE GENOMIC DNA]</scope>
    <source>
        <strain evidence="2">cv. Yunnan</strain>
        <tissue evidence="1">Leaves</tissue>
    </source>
</reference>
<organism evidence="1 2">
    <name type="scientific">Smallanthus sonchifolius</name>
    <dbReference type="NCBI Taxonomy" id="185202"/>
    <lineage>
        <taxon>Eukaryota</taxon>
        <taxon>Viridiplantae</taxon>
        <taxon>Streptophyta</taxon>
        <taxon>Embryophyta</taxon>
        <taxon>Tracheophyta</taxon>
        <taxon>Spermatophyta</taxon>
        <taxon>Magnoliopsida</taxon>
        <taxon>eudicotyledons</taxon>
        <taxon>Gunneridae</taxon>
        <taxon>Pentapetalae</taxon>
        <taxon>asterids</taxon>
        <taxon>campanulids</taxon>
        <taxon>Asterales</taxon>
        <taxon>Asteraceae</taxon>
        <taxon>Asteroideae</taxon>
        <taxon>Heliantheae alliance</taxon>
        <taxon>Millerieae</taxon>
        <taxon>Smallanthus</taxon>
    </lineage>
</organism>
<accession>A0ACB9GP33</accession>
<evidence type="ECO:0000313" key="1">
    <source>
        <dbReference type="EMBL" id="KAI3784818.1"/>
    </source>
</evidence>
<comment type="caution">
    <text evidence="1">The sequence shown here is derived from an EMBL/GenBank/DDBJ whole genome shotgun (WGS) entry which is preliminary data.</text>
</comment>
<protein>
    <submittedName>
        <fullName evidence="1">Uncharacterized protein</fullName>
    </submittedName>
</protein>
<evidence type="ECO:0000313" key="2">
    <source>
        <dbReference type="Proteomes" id="UP001056120"/>
    </source>
</evidence>
<gene>
    <name evidence="1" type="ORF">L1987_43923</name>
</gene>
<keyword evidence="2" id="KW-1185">Reference proteome</keyword>
<reference evidence="2" key="1">
    <citation type="journal article" date="2022" name="Mol. Ecol. Resour.">
        <title>The genomes of chicory, endive, great burdock and yacon provide insights into Asteraceae palaeo-polyploidization history and plant inulin production.</title>
        <authorList>
            <person name="Fan W."/>
            <person name="Wang S."/>
            <person name="Wang H."/>
            <person name="Wang A."/>
            <person name="Jiang F."/>
            <person name="Liu H."/>
            <person name="Zhao H."/>
            <person name="Xu D."/>
            <person name="Zhang Y."/>
        </authorList>
    </citation>
    <scope>NUCLEOTIDE SEQUENCE [LARGE SCALE GENOMIC DNA]</scope>
    <source>
        <strain evidence="2">cv. Yunnan</strain>
    </source>
</reference>
<dbReference type="EMBL" id="CM042031">
    <property type="protein sequence ID" value="KAI3784818.1"/>
    <property type="molecule type" value="Genomic_DNA"/>
</dbReference>